<dbReference type="UniPathway" id="UPA00053">
    <property type="reaction ID" value="UER00084"/>
</dbReference>
<gene>
    <name evidence="6" type="ORF">BJ970_006244</name>
</gene>
<comment type="catalytic activity">
    <reaction evidence="4">
        <text>D-erythrose 4-phosphate + phosphoenolpyruvate + H2O = 7-phospho-2-dehydro-3-deoxy-D-arabino-heptonate + phosphate</text>
        <dbReference type="Rhea" id="RHEA:14717"/>
        <dbReference type="ChEBI" id="CHEBI:15377"/>
        <dbReference type="ChEBI" id="CHEBI:16897"/>
        <dbReference type="ChEBI" id="CHEBI:43474"/>
        <dbReference type="ChEBI" id="CHEBI:58394"/>
        <dbReference type="ChEBI" id="CHEBI:58702"/>
        <dbReference type="EC" id="2.5.1.54"/>
    </reaction>
</comment>
<evidence type="ECO:0000313" key="7">
    <source>
        <dbReference type="Proteomes" id="UP000584374"/>
    </source>
</evidence>
<comment type="pathway">
    <text evidence="4">Metabolic intermediate biosynthesis; chorismate biosynthesis; chorismate from D-erythrose 4-phosphate and phosphoenolpyruvate: step 1/7.</text>
</comment>
<feature type="binding site" evidence="3">
    <location>
        <position position="276"/>
    </location>
    <ligand>
        <name>phosphoenolpyruvate</name>
        <dbReference type="ChEBI" id="CHEBI:58702"/>
    </ligand>
</feature>
<feature type="binding site" evidence="3">
    <location>
        <position position="380"/>
    </location>
    <ligand>
        <name>Mn(2+)</name>
        <dbReference type="ChEBI" id="CHEBI:29035"/>
    </ligand>
</feature>
<dbReference type="Proteomes" id="UP000584374">
    <property type="component" value="Unassembled WGS sequence"/>
</dbReference>
<dbReference type="InterPro" id="IPR002480">
    <property type="entry name" value="DAHP_synth_2"/>
</dbReference>
<evidence type="ECO:0000256" key="3">
    <source>
        <dbReference type="PIRSR" id="PIRSR602480-1"/>
    </source>
</evidence>
<feature type="binding site" evidence="3">
    <location>
        <position position="72"/>
    </location>
    <ligand>
        <name>Mn(2+)</name>
        <dbReference type="ChEBI" id="CHEBI:29035"/>
    </ligand>
</feature>
<feature type="binding site" evidence="3">
    <location>
        <position position="111"/>
    </location>
    <ligand>
        <name>phosphoenolpyruvate</name>
        <dbReference type="ChEBI" id="CHEBI:58702"/>
    </ligand>
</feature>
<evidence type="ECO:0000313" key="6">
    <source>
        <dbReference type="EMBL" id="MBB5158645.1"/>
    </source>
</evidence>
<feature type="binding site" evidence="3">
    <location>
        <position position="245"/>
    </location>
    <ligand>
        <name>phosphoenolpyruvate</name>
        <dbReference type="ChEBI" id="CHEBI:58702"/>
    </ligand>
</feature>
<dbReference type="PANTHER" id="PTHR21337:SF0">
    <property type="entry name" value="PHOSPHO-2-DEHYDRO-3-DEOXYHEPTONATE ALDOLASE"/>
    <property type="match status" value="1"/>
</dbReference>
<dbReference type="InterPro" id="IPR013785">
    <property type="entry name" value="Aldolase_TIM"/>
</dbReference>
<feature type="binding site" evidence="3">
    <location>
        <position position="350"/>
    </location>
    <ligand>
        <name>Mn(2+)</name>
        <dbReference type="ChEBI" id="CHEBI:29035"/>
    </ligand>
</feature>
<dbReference type="GO" id="GO:0003849">
    <property type="term" value="F:3-deoxy-7-phosphoheptulonate synthase activity"/>
    <property type="evidence" value="ECO:0007669"/>
    <property type="project" value="UniProtKB-EC"/>
</dbReference>
<comment type="caution">
    <text evidence="6">The sequence shown here is derived from an EMBL/GenBank/DDBJ whole genome shotgun (WGS) entry which is preliminary data.</text>
</comment>
<name>A0A840QIY2_9PSEU</name>
<keyword evidence="3" id="KW-0170">Cobalt</keyword>
<evidence type="ECO:0000256" key="2">
    <source>
        <dbReference type="ARBA" id="ARBA00022679"/>
    </source>
</evidence>
<reference evidence="6 7" key="1">
    <citation type="submission" date="2020-08" db="EMBL/GenBank/DDBJ databases">
        <title>Sequencing the genomes of 1000 actinobacteria strains.</title>
        <authorList>
            <person name="Klenk H.-P."/>
        </authorList>
    </citation>
    <scope>NUCLEOTIDE SEQUENCE [LARGE SCALE GENOMIC DNA]</scope>
    <source>
        <strain evidence="6 7">DSM 45584</strain>
    </source>
</reference>
<dbReference type="EMBL" id="JACHIW010000002">
    <property type="protein sequence ID" value="MBB5158645.1"/>
    <property type="molecule type" value="Genomic_DNA"/>
</dbReference>
<dbReference type="PANTHER" id="PTHR21337">
    <property type="entry name" value="PHOSPHO-2-DEHYDRO-3-DEOXYHEPTONATE ALDOLASE 1, 2"/>
    <property type="match status" value="1"/>
</dbReference>
<dbReference type="AlphaFoldDB" id="A0A840QIY2"/>
<proteinExistence type="inferred from homology"/>
<dbReference type="EC" id="2.5.1.54" evidence="4"/>
<feature type="binding site" evidence="3">
    <location>
        <begin position="222"/>
        <end position="223"/>
    </location>
    <ligand>
        <name>phosphoenolpyruvate</name>
        <dbReference type="ChEBI" id="CHEBI:58702"/>
    </ligand>
</feature>
<dbReference type="GO" id="GO:0009073">
    <property type="term" value="P:aromatic amino acid family biosynthetic process"/>
    <property type="evidence" value="ECO:0007669"/>
    <property type="project" value="UniProtKB-KW"/>
</dbReference>
<comment type="similarity">
    <text evidence="1 4">Belongs to the class-II DAHP synthase family.</text>
</comment>
<comment type="cofactor">
    <cofactor evidence="3">
        <name>Mn(2+)</name>
        <dbReference type="ChEBI" id="CHEBI:29035"/>
    </cofactor>
    <cofactor evidence="3">
        <name>Co(2+)</name>
        <dbReference type="ChEBI" id="CHEBI:48828"/>
    </cofactor>
    <cofactor evidence="3">
        <name>Cd(2+)</name>
        <dbReference type="ChEBI" id="CHEBI:48775"/>
    </cofactor>
    <text evidence="3">Binds 1 divalent cation per subunit. The enzyme is active with manganese, cobalt or cadmium ions.</text>
</comment>
<keyword evidence="2 4" id="KW-0808">Transferase</keyword>
<keyword evidence="7" id="KW-1185">Reference proteome</keyword>
<dbReference type="Gene3D" id="3.20.20.70">
    <property type="entry name" value="Aldolase class I"/>
    <property type="match status" value="1"/>
</dbReference>
<dbReference type="GO" id="GO:0009423">
    <property type="term" value="P:chorismate biosynthetic process"/>
    <property type="evidence" value="ECO:0007669"/>
    <property type="project" value="UniProtKB-UniPathway"/>
</dbReference>
<dbReference type="SUPFAM" id="SSF51569">
    <property type="entry name" value="Aldolase"/>
    <property type="match status" value="1"/>
</dbReference>
<evidence type="ECO:0000256" key="4">
    <source>
        <dbReference type="RuleBase" id="RU363071"/>
    </source>
</evidence>
<keyword evidence="4" id="KW-0057">Aromatic amino acid biosynthesis</keyword>
<feature type="region of interest" description="Disordered" evidence="5">
    <location>
        <begin position="1"/>
        <end position="21"/>
    </location>
</feature>
<keyword evidence="3" id="KW-0464">Manganese</keyword>
<sequence length="408" mass="43687">MNESHALLEPPALLDRPAAQQPDWPDPCALREVVDELAARPQLVSPQECDRLRARLASVAAGEAFLLQGGDCAETFAGATPGAVERKVRTLLQMAEVLAAGMDLPVVTVGRIAGQYGKPRSSAMETRDGTVLPSYRGDAVNGMDFSTEERTPDPGRLLQAYRTAADTLARVRELTGNPAPVRQEFFTSHEALLLPYEVGLSRTDPLTGRRFGMSGHMLWIGERTRQPDGAHVEFAAGICNPVGVKLGPTADPADVLALIDGLDPDRQPGRLTLITRMGAGRVRDVLPPLVERVAASAGPVTWVCDPMHGNTFSSPSGYKTRRFDDVLDEVVGFFEVHRALGTHPGGLHLELTGEAVTECVGGTPAVTLESLNQRYETACDPRLNRDQALELAAAVGELARLAPGVVVS</sequence>
<feature type="binding site" evidence="3">
    <location>
        <position position="308"/>
    </location>
    <ligand>
        <name>Mn(2+)</name>
        <dbReference type="ChEBI" id="CHEBI:29035"/>
    </ligand>
</feature>
<evidence type="ECO:0000256" key="1">
    <source>
        <dbReference type="ARBA" id="ARBA00008911"/>
    </source>
</evidence>
<dbReference type="Pfam" id="PF01474">
    <property type="entry name" value="DAHP_synth_2"/>
    <property type="match status" value="2"/>
</dbReference>
<dbReference type="RefSeq" id="WP_221468315.1">
    <property type="nucleotide sequence ID" value="NZ_JACHIW010000002.1"/>
</dbReference>
<protein>
    <recommendedName>
        <fullName evidence="4">Phospho-2-dehydro-3-deoxyheptonate aldolase</fullName>
        <ecNumber evidence="4">2.5.1.54</ecNumber>
    </recommendedName>
</protein>
<keyword evidence="3" id="KW-0104">Cadmium</keyword>
<organism evidence="6 7">
    <name type="scientific">Saccharopolyspora phatthalungensis</name>
    <dbReference type="NCBI Taxonomy" id="664693"/>
    <lineage>
        <taxon>Bacteria</taxon>
        <taxon>Bacillati</taxon>
        <taxon>Actinomycetota</taxon>
        <taxon>Actinomycetes</taxon>
        <taxon>Pseudonocardiales</taxon>
        <taxon>Pseudonocardiaceae</taxon>
        <taxon>Saccharopolyspora</taxon>
    </lineage>
</organism>
<accession>A0A840QIY2</accession>
<dbReference type="GO" id="GO:0008652">
    <property type="term" value="P:amino acid biosynthetic process"/>
    <property type="evidence" value="ECO:0007669"/>
    <property type="project" value="UniProtKB-KW"/>
</dbReference>
<evidence type="ECO:0000256" key="5">
    <source>
        <dbReference type="SAM" id="MobiDB-lite"/>
    </source>
</evidence>
<keyword evidence="4" id="KW-0028">Amino-acid biosynthesis</keyword>